<feature type="binding site" evidence="19">
    <location>
        <position position="685"/>
    </location>
    <ligand>
        <name>ATP</name>
        <dbReference type="ChEBI" id="CHEBI:30616"/>
    </ligand>
</feature>
<dbReference type="PROSITE" id="PS50011">
    <property type="entry name" value="PROTEIN_KINASE_DOM"/>
    <property type="match status" value="2"/>
</dbReference>
<dbReference type="GO" id="GO:0016020">
    <property type="term" value="C:membrane"/>
    <property type="evidence" value="ECO:0007669"/>
    <property type="project" value="UniProtKB-SubCell"/>
</dbReference>
<dbReference type="InterPro" id="IPR011009">
    <property type="entry name" value="Kinase-like_dom_sf"/>
</dbReference>
<dbReference type="InterPro" id="IPR008271">
    <property type="entry name" value="Ser/Thr_kinase_AS"/>
</dbReference>
<evidence type="ECO:0000256" key="20">
    <source>
        <dbReference type="SAM" id="Phobius"/>
    </source>
</evidence>
<evidence type="ECO:0000256" key="2">
    <source>
        <dbReference type="ARBA" id="ARBA00012513"/>
    </source>
</evidence>
<dbReference type="GO" id="GO:0030246">
    <property type="term" value="F:carbohydrate binding"/>
    <property type="evidence" value="ECO:0007669"/>
    <property type="project" value="UniProtKB-KW"/>
</dbReference>
<evidence type="ECO:0000256" key="6">
    <source>
        <dbReference type="ARBA" id="ARBA00022692"/>
    </source>
</evidence>
<dbReference type="InterPro" id="IPR051343">
    <property type="entry name" value="G-type_lectin_kinases/EP1-like"/>
</dbReference>
<feature type="transmembrane region" description="Helical" evidence="20">
    <location>
        <begin position="1281"/>
        <end position="1308"/>
    </location>
</feature>
<keyword evidence="4" id="KW-0245">EGF-like domain</keyword>
<dbReference type="Pfam" id="PF01453">
    <property type="entry name" value="B_lectin"/>
    <property type="match status" value="2"/>
</dbReference>
<evidence type="ECO:0000256" key="13">
    <source>
        <dbReference type="ARBA" id="ARBA00023136"/>
    </source>
</evidence>
<dbReference type="CDD" id="cd00028">
    <property type="entry name" value="B_lectin"/>
    <property type="match status" value="2"/>
</dbReference>
<keyword evidence="13 20" id="KW-0472">Membrane</keyword>
<dbReference type="SUPFAM" id="SSF51110">
    <property type="entry name" value="alpha-D-mannose-specific plant lectins"/>
    <property type="match status" value="3"/>
</dbReference>
<keyword evidence="15 23" id="KW-0675">Receptor</keyword>
<keyword evidence="5" id="KW-0808">Transferase</keyword>
<evidence type="ECO:0000256" key="8">
    <source>
        <dbReference type="ARBA" id="ARBA00022734"/>
    </source>
</evidence>
<dbReference type="STRING" id="1590841.A0A2R6P887"/>
<dbReference type="CDD" id="cd14066">
    <property type="entry name" value="STKc_IRAK"/>
    <property type="match status" value="1"/>
</dbReference>
<evidence type="ECO:0000256" key="17">
    <source>
        <dbReference type="ARBA" id="ARBA00047899"/>
    </source>
</evidence>
<comment type="catalytic activity">
    <reaction evidence="17">
        <text>L-threonyl-[protein] + ATP = O-phospho-L-threonyl-[protein] + ADP + H(+)</text>
        <dbReference type="Rhea" id="RHEA:46608"/>
        <dbReference type="Rhea" id="RHEA-COMP:11060"/>
        <dbReference type="Rhea" id="RHEA-COMP:11605"/>
        <dbReference type="ChEBI" id="CHEBI:15378"/>
        <dbReference type="ChEBI" id="CHEBI:30013"/>
        <dbReference type="ChEBI" id="CHEBI:30616"/>
        <dbReference type="ChEBI" id="CHEBI:61977"/>
        <dbReference type="ChEBI" id="CHEBI:456216"/>
        <dbReference type="EC" id="2.7.11.1"/>
    </reaction>
</comment>
<evidence type="ECO:0000256" key="3">
    <source>
        <dbReference type="ARBA" id="ARBA00022527"/>
    </source>
</evidence>
<evidence type="ECO:0000256" key="14">
    <source>
        <dbReference type="ARBA" id="ARBA00023157"/>
    </source>
</evidence>
<keyword evidence="12 20" id="KW-1133">Transmembrane helix</keyword>
<dbReference type="OrthoDB" id="1930390at2759"/>
<reference evidence="23 24" key="1">
    <citation type="submission" date="2017-07" db="EMBL/GenBank/DDBJ databases">
        <title>An improved, manually edited Actinidia chinensis var. chinensis (kiwifruit) genome highlights the challenges associated with draft genomes and gene prediction in plants.</title>
        <authorList>
            <person name="Pilkington S."/>
            <person name="Crowhurst R."/>
            <person name="Hilario E."/>
            <person name="Nardozza S."/>
            <person name="Fraser L."/>
            <person name="Peng Y."/>
            <person name="Gunaseelan K."/>
            <person name="Simpson R."/>
            <person name="Tahir J."/>
            <person name="Deroles S."/>
            <person name="Templeton K."/>
            <person name="Luo Z."/>
            <person name="Davy M."/>
            <person name="Cheng C."/>
            <person name="Mcneilage M."/>
            <person name="Scaglione D."/>
            <person name="Liu Y."/>
            <person name="Zhang Q."/>
            <person name="Datson P."/>
            <person name="De Silva N."/>
            <person name="Gardiner S."/>
            <person name="Bassett H."/>
            <person name="Chagne D."/>
            <person name="Mccallum J."/>
            <person name="Dzierzon H."/>
            <person name="Deng C."/>
            <person name="Wang Y.-Y."/>
            <person name="Barron N."/>
            <person name="Manako K."/>
            <person name="Bowen J."/>
            <person name="Foster T."/>
            <person name="Erridge Z."/>
            <person name="Tiffin H."/>
            <person name="Waite C."/>
            <person name="Davies K."/>
            <person name="Grierson E."/>
            <person name="Laing W."/>
            <person name="Kirk R."/>
            <person name="Chen X."/>
            <person name="Wood M."/>
            <person name="Montefiori M."/>
            <person name="Brummell D."/>
            <person name="Schwinn K."/>
            <person name="Catanach A."/>
            <person name="Fullerton C."/>
            <person name="Li D."/>
            <person name="Meiyalaghan S."/>
            <person name="Nieuwenhuizen N."/>
            <person name="Read N."/>
            <person name="Prakash R."/>
            <person name="Hunter D."/>
            <person name="Zhang H."/>
            <person name="Mckenzie M."/>
            <person name="Knabel M."/>
            <person name="Harris A."/>
            <person name="Allan A."/>
            <person name="Chen A."/>
            <person name="Janssen B."/>
            <person name="Plunkett B."/>
            <person name="Dwamena C."/>
            <person name="Voogd C."/>
            <person name="Leif D."/>
            <person name="Lafferty D."/>
            <person name="Souleyre E."/>
            <person name="Varkonyi-Gasic E."/>
            <person name="Gambi F."/>
            <person name="Hanley J."/>
            <person name="Yao J.-L."/>
            <person name="Cheung J."/>
            <person name="David K."/>
            <person name="Warren B."/>
            <person name="Marsh K."/>
            <person name="Snowden K."/>
            <person name="Lin-Wang K."/>
            <person name="Brian L."/>
            <person name="Martinez-Sanchez M."/>
            <person name="Wang M."/>
            <person name="Ileperuma N."/>
            <person name="Macnee N."/>
            <person name="Campin R."/>
            <person name="Mcatee P."/>
            <person name="Drummond R."/>
            <person name="Espley R."/>
            <person name="Ireland H."/>
            <person name="Wu R."/>
            <person name="Atkinson R."/>
            <person name="Karunairetnam S."/>
            <person name="Bulley S."/>
            <person name="Chunkath S."/>
            <person name="Hanley Z."/>
            <person name="Storey R."/>
            <person name="Thrimawithana A."/>
            <person name="Thomson S."/>
            <person name="David C."/>
            <person name="Testolin R."/>
        </authorList>
    </citation>
    <scope>NUCLEOTIDE SEQUENCE [LARGE SCALE GENOMIC DNA]</scope>
    <source>
        <strain evidence="24">cv. Red5</strain>
        <tissue evidence="23">Young leaf</tissue>
    </source>
</reference>
<sequence>MSSGAGLADICRGGLGFPRAWRLQFVGNGTRYGTVTPNGSNTGVDRFDGGRKTTWRRSDTADLTTAAAAAFTCSQAYHGNNLCVVILAKLRFEMFYKFLFLKFQGSDIIRDGSRNLLWRPGDRDKTIVWHVNGYMPVPRGWKVELTAHRRLVHSVPQEEETSISDPIVAIAQTYSNITLGSSLTANGKNSSWVSPSGDFAFGFQQIGTGGYLLAIWFNNIPEKTIVWSANGDSLAQEGSKIELKTDGSFVLSDPKGQQMWDPSLLGTRVAYAAMLDNGNFVLARNNSSLTLWQSFDHPTDTILPTQVMNQGTTLNAHFTETNYSRGRFVFTLQNDGNLVLYTTKFPLDSVNFAYTASMTIGTGFQVIFNQSGSIYLTARNGTVIYSVSSSSVTASQFYQRAILEHDGVLRQYVYPKSATLAGRWPMEWSVLSFIPSNICLRITQETGGGACGFNSYCIIGSDQRPRCQCPSGYTFLDPNDERSGCKPNFVEQNCDEELRETDRFSFVDMPNTDWPLSDYEYYQLVTEDWCRDVCLNDCFCAVAIFRNGNCWKKKNPLSNGRIDPSVGGKALVKIRKDNSTDNFSFSRPKKKDQTTLIITGIVLLGSSVFLNLVLLLSTFLVRFRNRKRNTLEPFLVMPGMNLLSFSYMELEKATNGFKEELGRGAFATVYKGVLNYEDPNVVAVKRLDRMVREGEKEFEAEVRAIGRTNHKNLVQLIGYCKEGEHRILVYEFMSNGSLATFLFENPRPSWYQRMKVAFGTARGLYYLHEECSSLIIHCDIKPQNVLLDDLFTARISDFGLAKLLKTNQTRTTTAIRGTKGYVAPEWFKNLPITAKVDVYSFGILLLEVIFCRKSLELEAASTAQNYRSITLGSSLIASGNNSSWVSPSGDFAFGFQQIVSGGYLLAIWFDKIPEKTIVWSANGDRLAQEGSKIQLNTNGSFVLSDPNGQELWAPRLNKTGVTYASMLDTGNFVLASNNGSFTLRQSFDEPTDTLLPTQVMSEGTRLNARYAEANYSRGRFTFILQSDGNLLLYTTYNSSYWSTMTNSGFQVIFNQSGSIYLTMSNGTELFPIFSNPISGSQFYLRVILEHDGVLRQYLYPKSANSAGRRPMEWSVLSFLPPNICTSMRIDKGRGVCGYNSYCVLGSDQRPTCKCPSGYTFFDPNDDTSGCRPTFVPQNCDEELHENDLFIFIEMPNTDWPYTEHEYYHPVTEDWCREVCLNDCFCAVAIFRNQECRLKHNPFFNGQINPGDGGKALIKIRKDNSSTKSENSGPKKKDQTTLIITGSVLLGSSVFLNLLLLLSVFLAVFRFSDRRRKMLPPFSVMPGINLISFTYKELEEATDGFKEELGRGAFSTVYKGVLNYDDSKAVAVKRLDRMVSEGETEFKAEVSSIGKTNHKNLAQLVGYCNEGQHRLLVYEFMSNGSLATFLFEDPRPNWNQRIKIAFGTARGIFYLHEECSNPIIHCDIKPQNVLLDDLFTARISDFGLAKLLNRNQTRTTTAIRGTKGYVAPEWFKNMPITAKVDVYSFGVLLLELICCRKNFELNGNCENDVILVDWACDCYKDGKLELLVENDDEALGDMKRVEKFVMIAIWCIQEDPSRRPTMKKVTQMLEGAVAVSVPPDPSSFISSI</sequence>
<keyword evidence="9 19" id="KW-0547">Nucleotide-binding</keyword>
<dbReference type="SMART" id="SM00108">
    <property type="entry name" value="B_lectin"/>
    <property type="match status" value="2"/>
</dbReference>
<evidence type="ECO:0000313" key="24">
    <source>
        <dbReference type="Proteomes" id="UP000241394"/>
    </source>
</evidence>
<protein>
    <recommendedName>
        <fullName evidence="2">non-specific serine/threonine protein kinase</fullName>
        <ecNumber evidence="2">2.7.11.1</ecNumber>
    </recommendedName>
</protein>
<evidence type="ECO:0000256" key="15">
    <source>
        <dbReference type="ARBA" id="ARBA00023170"/>
    </source>
</evidence>
<evidence type="ECO:0000259" key="21">
    <source>
        <dbReference type="PROSITE" id="PS50011"/>
    </source>
</evidence>
<dbReference type="EMBL" id="NKQK01000028">
    <property type="protein sequence ID" value="PSR86862.1"/>
    <property type="molecule type" value="Genomic_DNA"/>
</dbReference>
<dbReference type="PANTHER" id="PTHR47976">
    <property type="entry name" value="G-TYPE LECTIN S-RECEPTOR-LIKE SERINE/THREONINE-PROTEIN KINASE SD2-5"/>
    <property type="match status" value="1"/>
</dbReference>
<dbReference type="Pfam" id="PF00069">
    <property type="entry name" value="Pkinase"/>
    <property type="match status" value="2"/>
</dbReference>
<evidence type="ECO:0000256" key="19">
    <source>
        <dbReference type="PROSITE-ProRule" id="PRU10141"/>
    </source>
</evidence>
<feature type="domain" description="Bulb-type lectin" evidence="22">
    <location>
        <begin position="860"/>
        <end position="987"/>
    </location>
</feature>
<gene>
    <name evidence="23" type="ORF">CEY00_Acc32491</name>
</gene>
<dbReference type="FunFam" id="2.90.10.10:FF:000041">
    <property type="entry name" value="Uncharacterized protein"/>
    <property type="match status" value="1"/>
</dbReference>
<keyword evidence="8 23" id="KW-0430">Lectin</keyword>
<dbReference type="FunFam" id="1.10.510.10:FF:000237">
    <property type="entry name" value="G-type lectin S-receptor-like serine/threonine-protein kinase"/>
    <property type="match status" value="1"/>
</dbReference>
<evidence type="ECO:0000313" key="23">
    <source>
        <dbReference type="EMBL" id="PSR86862.1"/>
    </source>
</evidence>
<dbReference type="Gramene" id="PSR86862">
    <property type="protein sequence ID" value="PSR86862"/>
    <property type="gene ID" value="CEY00_Acc32491"/>
</dbReference>
<name>A0A2R6P887_ACTCC</name>
<evidence type="ECO:0000256" key="10">
    <source>
        <dbReference type="ARBA" id="ARBA00022777"/>
    </source>
</evidence>
<dbReference type="SMART" id="SM00220">
    <property type="entry name" value="S_TKc"/>
    <property type="match status" value="2"/>
</dbReference>
<feature type="binding site" evidence="19">
    <location>
        <position position="1372"/>
    </location>
    <ligand>
        <name>ATP</name>
        <dbReference type="ChEBI" id="CHEBI:30616"/>
    </ligand>
</feature>
<dbReference type="InterPro" id="IPR036426">
    <property type="entry name" value="Bulb-type_lectin_dom_sf"/>
</dbReference>
<evidence type="ECO:0000256" key="12">
    <source>
        <dbReference type="ARBA" id="ARBA00022989"/>
    </source>
</evidence>
<proteinExistence type="predicted"/>
<dbReference type="InterPro" id="IPR000719">
    <property type="entry name" value="Prot_kinase_dom"/>
</dbReference>
<dbReference type="PROSITE" id="PS00107">
    <property type="entry name" value="PROTEIN_KINASE_ATP"/>
    <property type="match status" value="2"/>
</dbReference>
<feature type="transmembrane region" description="Helical" evidence="20">
    <location>
        <begin position="596"/>
        <end position="621"/>
    </location>
</feature>
<dbReference type="Gene3D" id="1.10.510.10">
    <property type="entry name" value="Transferase(Phosphotransferase) domain 1"/>
    <property type="match status" value="2"/>
</dbReference>
<reference evidence="24" key="2">
    <citation type="journal article" date="2018" name="BMC Genomics">
        <title>A manually annotated Actinidia chinensis var. chinensis (kiwifruit) genome highlights the challenges associated with draft genomes and gene prediction in plants.</title>
        <authorList>
            <person name="Pilkington S.M."/>
            <person name="Crowhurst R."/>
            <person name="Hilario E."/>
            <person name="Nardozza S."/>
            <person name="Fraser L."/>
            <person name="Peng Y."/>
            <person name="Gunaseelan K."/>
            <person name="Simpson R."/>
            <person name="Tahir J."/>
            <person name="Deroles S.C."/>
            <person name="Templeton K."/>
            <person name="Luo Z."/>
            <person name="Davy M."/>
            <person name="Cheng C."/>
            <person name="McNeilage M."/>
            <person name="Scaglione D."/>
            <person name="Liu Y."/>
            <person name="Zhang Q."/>
            <person name="Datson P."/>
            <person name="De Silva N."/>
            <person name="Gardiner S.E."/>
            <person name="Bassett H."/>
            <person name="Chagne D."/>
            <person name="McCallum J."/>
            <person name="Dzierzon H."/>
            <person name="Deng C."/>
            <person name="Wang Y.Y."/>
            <person name="Barron L."/>
            <person name="Manako K."/>
            <person name="Bowen J."/>
            <person name="Foster T.M."/>
            <person name="Erridge Z.A."/>
            <person name="Tiffin H."/>
            <person name="Waite C.N."/>
            <person name="Davies K.M."/>
            <person name="Grierson E.P."/>
            <person name="Laing W.A."/>
            <person name="Kirk R."/>
            <person name="Chen X."/>
            <person name="Wood M."/>
            <person name="Montefiori M."/>
            <person name="Brummell D.A."/>
            <person name="Schwinn K.E."/>
            <person name="Catanach A."/>
            <person name="Fullerton C."/>
            <person name="Li D."/>
            <person name="Meiyalaghan S."/>
            <person name="Nieuwenhuizen N."/>
            <person name="Read N."/>
            <person name="Prakash R."/>
            <person name="Hunter D."/>
            <person name="Zhang H."/>
            <person name="McKenzie M."/>
            <person name="Knabel M."/>
            <person name="Harris A."/>
            <person name="Allan A.C."/>
            <person name="Gleave A."/>
            <person name="Chen A."/>
            <person name="Janssen B.J."/>
            <person name="Plunkett B."/>
            <person name="Ampomah-Dwamena C."/>
            <person name="Voogd C."/>
            <person name="Leif D."/>
            <person name="Lafferty D."/>
            <person name="Souleyre E.J.F."/>
            <person name="Varkonyi-Gasic E."/>
            <person name="Gambi F."/>
            <person name="Hanley J."/>
            <person name="Yao J.L."/>
            <person name="Cheung J."/>
            <person name="David K.M."/>
            <person name="Warren B."/>
            <person name="Marsh K."/>
            <person name="Snowden K.C."/>
            <person name="Lin-Wang K."/>
            <person name="Brian L."/>
            <person name="Martinez-Sanchez M."/>
            <person name="Wang M."/>
            <person name="Ileperuma N."/>
            <person name="Macnee N."/>
            <person name="Campin R."/>
            <person name="McAtee P."/>
            <person name="Drummond R.S.M."/>
            <person name="Espley R.V."/>
            <person name="Ireland H.S."/>
            <person name="Wu R."/>
            <person name="Atkinson R.G."/>
            <person name="Karunairetnam S."/>
            <person name="Bulley S."/>
            <person name="Chunkath S."/>
            <person name="Hanley Z."/>
            <person name="Storey R."/>
            <person name="Thrimawithana A.H."/>
            <person name="Thomson S."/>
            <person name="David C."/>
            <person name="Testolin R."/>
            <person name="Huang H."/>
            <person name="Hellens R.P."/>
            <person name="Schaffer R.J."/>
        </authorList>
    </citation>
    <scope>NUCLEOTIDE SEQUENCE [LARGE SCALE GENOMIC DNA]</scope>
    <source>
        <strain evidence="24">cv. Red5</strain>
    </source>
</reference>
<keyword evidence="3" id="KW-0723">Serine/threonine-protein kinase</keyword>
<evidence type="ECO:0000259" key="22">
    <source>
        <dbReference type="PROSITE" id="PS50927"/>
    </source>
</evidence>
<dbReference type="Proteomes" id="UP000241394">
    <property type="component" value="Chromosome LG28"/>
</dbReference>
<dbReference type="PROSITE" id="PS00108">
    <property type="entry name" value="PROTEIN_KINASE_ST"/>
    <property type="match status" value="2"/>
</dbReference>
<keyword evidence="6 20" id="KW-0812">Transmembrane</keyword>
<dbReference type="InterPro" id="IPR003609">
    <property type="entry name" value="Pan_app"/>
</dbReference>
<dbReference type="InParanoid" id="A0A2R6P887"/>
<dbReference type="PANTHER" id="PTHR47976:SF108">
    <property type="entry name" value="G-TYPE LECTIN S-RECEPTOR-LIKE SERINE_THREONINE-PROTEIN KINASE LECRK1"/>
    <property type="match status" value="1"/>
</dbReference>
<dbReference type="OMA" id="QNCDEEL"/>
<dbReference type="EC" id="2.7.11.1" evidence="2"/>
<keyword evidence="14" id="KW-1015">Disulfide bond</keyword>
<evidence type="ECO:0000256" key="9">
    <source>
        <dbReference type="ARBA" id="ARBA00022741"/>
    </source>
</evidence>
<evidence type="ECO:0000256" key="18">
    <source>
        <dbReference type="ARBA" id="ARBA00048679"/>
    </source>
</evidence>
<evidence type="ECO:0000256" key="7">
    <source>
        <dbReference type="ARBA" id="ARBA00022729"/>
    </source>
</evidence>
<comment type="catalytic activity">
    <reaction evidence="18">
        <text>L-seryl-[protein] + ATP = O-phospho-L-seryl-[protein] + ADP + H(+)</text>
        <dbReference type="Rhea" id="RHEA:17989"/>
        <dbReference type="Rhea" id="RHEA-COMP:9863"/>
        <dbReference type="Rhea" id="RHEA-COMP:11604"/>
        <dbReference type="ChEBI" id="CHEBI:15378"/>
        <dbReference type="ChEBI" id="CHEBI:29999"/>
        <dbReference type="ChEBI" id="CHEBI:30616"/>
        <dbReference type="ChEBI" id="CHEBI:83421"/>
        <dbReference type="ChEBI" id="CHEBI:456216"/>
        <dbReference type="EC" id="2.7.11.1"/>
    </reaction>
</comment>
<dbReference type="GO" id="GO:0004674">
    <property type="term" value="F:protein serine/threonine kinase activity"/>
    <property type="evidence" value="ECO:0007669"/>
    <property type="project" value="UniProtKB-KW"/>
</dbReference>
<feature type="domain" description="Bulb-type lectin" evidence="22">
    <location>
        <begin position="174"/>
        <end position="295"/>
    </location>
</feature>
<dbReference type="PROSITE" id="PS50927">
    <property type="entry name" value="BULB_LECTIN"/>
    <property type="match status" value="2"/>
</dbReference>
<feature type="domain" description="Protein kinase" evidence="21">
    <location>
        <begin position="655"/>
        <end position="1023"/>
    </location>
</feature>
<dbReference type="GO" id="GO:0005524">
    <property type="term" value="F:ATP binding"/>
    <property type="evidence" value="ECO:0007669"/>
    <property type="project" value="UniProtKB-UniRule"/>
</dbReference>
<evidence type="ECO:0000256" key="4">
    <source>
        <dbReference type="ARBA" id="ARBA00022536"/>
    </source>
</evidence>
<dbReference type="FunFam" id="3.30.200.20:FF:000059">
    <property type="entry name" value="S-receptor-like serine/threonine-protein kinase"/>
    <property type="match status" value="2"/>
</dbReference>
<keyword evidence="10 23" id="KW-0418">Kinase</keyword>
<comment type="caution">
    <text evidence="23">The sequence shown here is derived from an EMBL/GenBank/DDBJ whole genome shotgun (WGS) entry which is preliminary data.</text>
</comment>
<dbReference type="SUPFAM" id="SSF56112">
    <property type="entry name" value="Protein kinase-like (PK-like)"/>
    <property type="match status" value="2"/>
</dbReference>
<keyword evidence="24" id="KW-1185">Reference proteome</keyword>
<dbReference type="InterPro" id="IPR001480">
    <property type="entry name" value="Bulb-type_lectin_dom"/>
</dbReference>
<dbReference type="FunFam" id="1.10.510.10:FF:000537">
    <property type="entry name" value="Putative receptor-like protein kinase"/>
    <property type="match status" value="1"/>
</dbReference>
<keyword evidence="16" id="KW-0325">Glycoprotein</keyword>
<accession>A0A2R6P887</accession>
<evidence type="ECO:0000256" key="16">
    <source>
        <dbReference type="ARBA" id="ARBA00023180"/>
    </source>
</evidence>
<dbReference type="FunFam" id="2.90.10.10:FF:000013">
    <property type="entry name" value="G-type lectin S-receptor-like serine/threonine-protein kinase LECRK1"/>
    <property type="match status" value="2"/>
</dbReference>
<dbReference type="CDD" id="cd01098">
    <property type="entry name" value="PAN_AP_plant"/>
    <property type="match status" value="2"/>
</dbReference>
<dbReference type="InterPro" id="IPR017441">
    <property type="entry name" value="Protein_kinase_ATP_BS"/>
</dbReference>
<evidence type="ECO:0000256" key="11">
    <source>
        <dbReference type="ARBA" id="ARBA00022840"/>
    </source>
</evidence>
<comment type="subcellular location">
    <subcellularLocation>
        <location evidence="1">Membrane</location>
        <topology evidence="1">Single-pass type I membrane protein</topology>
    </subcellularLocation>
</comment>
<keyword evidence="7" id="KW-0732">Signal</keyword>
<keyword evidence="11 19" id="KW-0067">ATP-binding</keyword>
<dbReference type="SMART" id="SM00473">
    <property type="entry name" value="PAN_AP"/>
    <property type="match status" value="2"/>
</dbReference>
<dbReference type="Gene3D" id="3.30.200.20">
    <property type="entry name" value="Phosphorylase Kinase, domain 1"/>
    <property type="match status" value="2"/>
</dbReference>
<evidence type="ECO:0000256" key="1">
    <source>
        <dbReference type="ARBA" id="ARBA00004479"/>
    </source>
</evidence>
<dbReference type="Gene3D" id="2.90.10.10">
    <property type="entry name" value="Bulb-type lectin domain"/>
    <property type="match status" value="4"/>
</dbReference>
<organism evidence="23 24">
    <name type="scientific">Actinidia chinensis var. chinensis</name>
    <name type="common">Chinese soft-hair kiwi</name>
    <dbReference type="NCBI Taxonomy" id="1590841"/>
    <lineage>
        <taxon>Eukaryota</taxon>
        <taxon>Viridiplantae</taxon>
        <taxon>Streptophyta</taxon>
        <taxon>Embryophyta</taxon>
        <taxon>Tracheophyta</taxon>
        <taxon>Spermatophyta</taxon>
        <taxon>Magnoliopsida</taxon>
        <taxon>eudicotyledons</taxon>
        <taxon>Gunneridae</taxon>
        <taxon>Pentapetalae</taxon>
        <taxon>asterids</taxon>
        <taxon>Ericales</taxon>
        <taxon>Actinidiaceae</taxon>
        <taxon>Actinidia</taxon>
    </lineage>
</organism>
<evidence type="ECO:0000256" key="5">
    <source>
        <dbReference type="ARBA" id="ARBA00022679"/>
    </source>
</evidence>
<feature type="domain" description="Protein kinase" evidence="21">
    <location>
        <begin position="1342"/>
        <end position="1628"/>
    </location>
</feature>